<keyword evidence="11" id="KW-1185">Reference proteome</keyword>
<dbReference type="GO" id="GO:0015818">
    <property type="term" value="P:isoleucine transport"/>
    <property type="evidence" value="ECO:0007669"/>
    <property type="project" value="TreeGrafter"/>
</dbReference>
<feature type="transmembrane region" description="Helical" evidence="9">
    <location>
        <begin position="7"/>
        <end position="29"/>
    </location>
</feature>
<dbReference type="GO" id="GO:0015190">
    <property type="term" value="F:L-leucine transmembrane transporter activity"/>
    <property type="evidence" value="ECO:0007669"/>
    <property type="project" value="TreeGrafter"/>
</dbReference>
<name>A0A081KD73_9GAMM</name>
<feature type="transmembrane region" description="Helical" evidence="9">
    <location>
        <begin position="414"/>
        <end position="434"/>
    </location>
</feature>
<dbReference type="eggNOG" id="COG1114">
    <property type="taxonomic scope" value="Bacteria"/>
</dbReference>
<protein>
    <recommendedName>
        <fullName evidence="9">Branched-chain amino acid transport system carrier protein</fullName>
    </recommendedName>
</protein>
<feature type="transmembrane region" description="Helical" evidence="9">
    <location>
        <begin position="151"/>
        <end position="174"/>
    </location>
</feature>
<dbReference type="GO" id="GO:0005886">
    <property type="term" value="C:plasma membrane"/>
    <property type="evidence" value="ECO:0007669"/>
    <property type="project" value="UniProtKB-SubCell"/>
</dbReference>
<comment type="function">
    <text evidence="9">Component of the transport system for branched-chain amino acids.</text>
</comment>
<evidence type="ECO:0000256" key="9">
    <source>
        <dbReference type="RuleBase" id="RU362122"/>
    </source>
</evidence>
<feature type="transmembrane region" description="Helical" evidence="9">
    <location>
        <begin position="371"/>
        <end position="391"/>
    </location>
</feature>
<dbReference type="AlphaFoldDB" id="A0A081KD73"/>
<comment type="similarity">
    <text evidence="2 9">Belongs to the branched chain amino acid transporter family.</text>
</comment>
<keyword evidence="6 9" id="KW-0029">Amino-acid transport</keyword>
<feature type="transmembrane region" description="Helical" evidence="9">
    <location>
        <begin position="41"/>
        <end position="61"/>
    </location>
</feature>
<dbReference type="EMBL" id="JOJP01000001">
    <property type="protein sequence ID" value="KEI72099.1"/>
    <property type="molecule type" value="Genomic_DNA"/>
</dbReference>
<evidence type="ECO:0000256" key="5">
    <source>
        <dbReference type="ARBA" id="ARBA00022692"/>
    </source>
</evidence>
<feature type="transmembrane region" description="Helical" evidence="9">
    <location>
        <begin position="281"/>
        <end position="302"/>
    </location>
</feature>
<dbReference type="NCBIfam" id="TIGR00796">
    <property type="entry name" value="livcs"/>
    <property type="match status" value="1"/>
</dbReference>
<dbReference type="GO" id="GO:0015188">
    <property type="term" value="F:L-isoleucine transmembrane transporter activity"/>
    <property type="evidence" value="ECO:0007669"/>
    <property type="project" value="TreeGrafter"/>
</dbReference>
<evidence type="ECO:0000256" key="2">
    <source>
        <dbReference type="ARBA" id="ARBA00008540"/>
    </source>
</evidence>
<dbReference type="InterPro" id="IPR004685">
    <property type="entry name" value="Brnchd-chn_aa_trnsp_Livcs"/>
</dbReference>
<feature type="transmembrane region" description="Helical" evidence="9">
    <location>
        <begin position="226"/>
        <end position="250"/>
    </location>
</feature>
<evidence type="ECO:0000256" key="7">
    <source>
        <dbReference type="ARBA" id="ARBA00022989"/>
    </source>
</evidence>
<evidence type="ECO:0000313" key="10">
    <source>
        <dbReference type="EMBL" id="KEI72099.1"/>
    </source>
</evidence>
<evidence type="ECO:0000256" key="6">
    <source>
        <dbReference type="ARBA" id="ARBA00022970"/>
    </source>
</evidence>
<evidence type="ECO:0000256" key="3">
    <source>
        <dbReference type="ARBA" id="ARBA00022448"/>
    </source>
</evidence>
<keyword evidence="3 9" id="KW-0813">Transport</keyword>
<keyword evidence="4" id="KW-1003">Cell membrane</keyword>
<keyword evidence="7 9" id="KW-1133">Transmembrane helix</keyword>
<evidence type="ECO:0000313" key="11">
    <source>
        <dbReference type="Proteomes" id="UP000027997"/>
    </source>
</evidence>
<dbReference type="Proteomes" id="UP000027997">
    <property type="component" value="Unassembled WGS sequence"/>
</dbReference>
<feature type="transmembrane region" description="Helical" evidence="9">
    <location>
        <begin position="341"/>
        <end position="362"/>
    </location>
</feature>
<dbReference type="GO" id="GO:0005304">
    <property type="term" value="F:L-valine transmembrane transporter activity"/>
    <property type="evidence" value="ECO:0007669"/>
    <property type="project" value="TreeGrafter"/>
</dbReference>
<keyword evidence="5 9" id="KW-0812">Transmembrane</keyword>
<dbReference type="GO" id="GO:0015820">
    <property type="term" value="P:L-leucine transport"/>
    <property type="evidence" value="ECO:0007669"/>
    <property type="project" value="TreeGrafter"/>
</dbReference>
<comment type="caution">
    <text evidence="10">The sequence shown here is derived from an EMBL/GenBank/DDBJ whole genome shotgun (WGS) entry which is preliminary data.</text>
</comment>
<dbReference type="Pfam" id="PF05525">
    <property type="entry name" value="Branch_AA_trans"/>
    <property type="match status" value="1"/>
</dbReference>
<sequence>MNQRLSLQNIVGMGFMVFAMFLGAGNLIFPPMVGQLAGEDMWYAAAGFLITGVGLPLLGIVAISRVGGGFNEISGEMPRPLIIALGTCIYLIIGPLYAVPRTALVSYEVGLTPFLPESSEFTQLIFSLIFFSISWYLSIRPGKLLESVGKLITPALIALLVILGLSPIISPLGVPGNAMGTYTETPFIKGFLEGYMTMDALAALMFGIVIITNLKSHGIKEKASLFHYSITTGVIAAIGLALVYLSLFYLGATSREVAPDPGNGGQILTTYAETLFGTTGIALLAAVVTLACLTTAIGCITAASEYFDEMFEKISYRSIVTIISIVCVFFANMGLNEIIDLFIPVLLILYPISIGLIFLGLIRDWLPNPVLTYRATLATTFFLSIIDLLRIKDYAGLQPILQPFSLIPGYEDHMIWLLPSIAILLITIFLGFAIKPASNCEMP</sequence>
<keyword evidence="8 9" id="KW-0472">Membrane</keyword>
<evidence type="ECO:0000256" key="1">
    <source>
        <dbReference type="ARBA" id="ARBA00004651"/>
    </source>
</evidence>
<evidence type="ECO:0000256" key="4">
    <source>
        <dbReference type="ARBA" id="ARBA00022475"/>
    </source>
</evidence>
<dbReference type="PANTHER" id="PTHR30588">
    <property type="entry name" value="BRANCHED-CHAIN AMINO ACID TRANSPORT SYSTEM 2 CARRIER PROTEIN"/>
    <property type="match status" value="1"/>
</dbReference>
<feature type="transmembrane region" description="Helical" evidence="9">
    <location>
        <begin position="120"/>
        <end position="139"/>
    </location>
</feature>
<comment type="subcellular location">
    <subcellularLocation>
        <location evidence="9">Cell inner membrane</location>
        <topology evidence="9">Multi-pass membrane protein</topology>
    </subcellularLocation>
    <subcellularLocation>
        <location evidence="1">Cell membrane</location>
        <topology evidence="1">Multi-pass membrane protein</topology>
    </subcellularLocation>
</comment>
<evidence type="ECO:0000256" key="8">
    <source>
        <dbReference type="ARBA" id="ARBA00023136"/>
    </source>
</evidence>
<dbReference type="RefSeq" id="WP_020584330.1">
    <property type="nucleotide sequence ID" value="NZ_JOJP01000001.1"/>
</dbReference>
<gene>
    <name evidence="10" type="ORF">GV64_16405</name>
</gene>
<dbReference type="PANTHER" id="PTHR30588:SF0">
    <property type="entry name" value="BRANCHED-CHAIN AMINO ACID PERMEASE BRNQ"/>
    <property type="match status" value="1"/>
</dbReference>
<proteinExistence type="inferred from homology"/>
<feature type="transmembrane region" description="Helical" evidence="9">
    <location>
        <begin position="194"/>
        <end position="214"/>
    </location>
</feature>
<accession>A0A081KD73</accession>
<feature type="transmembrane region" description="Helical" evidence="9">
    <location>
        <begin position="81"/>
        <end position="100"/>
    </location>
</feature>
<organism evidence="10 11">
    <name type="scientific">Endozoicomonas elysicola</name>
    <dbReference type="NCBI Taxonomy" id="305900"/>
    <lineage>
        <taxon>Bacteria</taxon>
        <taxon>Pseudomonadati</taxon>
        <taxon>Pseudomonadota</taxon>
        <taxon>Gammaproteobacteria</taxon>
        <taxon>Oceanospirillales</taxon>
        <taxon>Endozoicomonadaceae</taxon>
        <taxon>Endozoicomonas</taxon>
    </lineage>
</organism>
<feature type="transmembrane region" description="Helical" evidence="9">
    <location>
        <begin position="314"/>
        <end position="335"/>
    </location>
</feature>
<reference evidence="10 11" key="1">
    <citation type="submission" date="2014-06" db="EMBL/GenBank/DDBJ databases">
        <title>Whole Genome Sequences of Three Symbiotic Endozoicomonas Bacteria.</title>
        <authorList>
            <person name="Neave M.J."/>
            <person name="Apprill A."/>
            <person name="Voolstra C.R."/>
        </authorList>
    </citation>
    <scope>NUCLEOTIDE SEQUENCE [LARGE SCALE GENOMIC DNA]</scope>
    <source>
        <strain evidence="10 11">DSM 22380</strain>
    </source>
</reference>